<gene>
    <name evidence="2" type="ORF">N5J77_29615</name>
</gene>
<keyword evidence="1" id="KW-0732">Signal</keyword>
<evidence type="ECO:0000313" key="3">
    <source>
        <dbReference type="Proteomes" id="UP001162318"/>
    </source>
</evidence>
<dbReference type="EMBL" id="JAOCKX010000105">
    <property type="protein sequence ID" value="MDH2135286.1"/>
    <property type="molecule type" value="Genomic_DNA"/>
</dbReference>
<evidence type="ECO:0000256" key="1">
    <source>
        <dbReference type="SAM" id="SignalP"/>
    </source>
</evidence>
<dbReference type="AlphaFoldDB" id="A0AA43BBA2"/>
<organism evidence="2 3">
    <name type="scientific">Sphingobium yanoikuyae</name>
    <name type="common">Sphingomonas yanoikuyae</name>
    <dbReference type="NCBI Taxonomy" id="13690"/>
    <lineage>
        <taxon>Bacteria</taxon>
        <taxon>Pseudomonadati</taxon>
        <taxon>Pseudomonadota</taxon>
        <taxon>Alphaproteobacteria</taxon>
        <taxon>Sphingomonadales</taxon>
        <taxon>Sphingomonadaceae</taxon>
        <taxon>Sphingobium</taxon>
    </lineage>
</organism>
<accession>A0AA43BBA2</accession>
<evidence type="ECO:0000313" key="2">
    <source>
        <dbReference type="EMBL" id="MDH2135286.1"/>
    </source>
</evidence>
<dbReference type="Proteomes" id="UP001162318">
    <property type="component" value="Unassembled WGS sequence"/>
</dbReference>
<name>A0AA43BBA2_SPHYA</name>
<evidence type="ECO:0008006" key="4">
    <source>
        <dbReference type="Google" id="ProtNLM"/>
    </source>
</evidence>
<protein>
    <recommendedName>
        <fullName evidence="4">APCDD1 domain-containing protein</fullName>
    </recommendedName>
</protein>
<dbReference type="RefSeq" id="WP_279731789.1">
    <property type="nucleotide sequence ID" value="NZ_JAOCKX010000105.1"/>
</dbReference>
<feature type="chain" id="PRO_5041386039" description="APCDD1 domain-containing protein" evidence="1">
    <location>
        <begin position="20"/>
        <end position="194"/>
    </location>
</feature>
<sequence length="194" mass="20828">MMMFALAGFVLAVGTTASASQPQPNSLMGNWISECQPIGKDGRHGIITRVTLADGQVEAETQMFATSECKAPVLKVNYRGAATIQQANNGSVSIDHSVDQIDLTPQAPDVVAQYNLGDEHGCGLDGWQINVPKSVAGRRCNPFSFPLKGTTLFDSAWIDGNGLRFGAFPMIWTNTIADRRPTGALPATYRRAVD</sequence>
<proteinExistence type="predicted"/>
<feature type="signal peptide" evidence="1">
    <location>
        <begin position="1"/>
        <end position="19"/>
    </location>
</feature>
<comment type="caution">
    <text evidence="2">The sequence shown here is derived from an EMBL/GenBank/DDBJ whole genome shotgun (WGS) entry which is preliminary data.</text>
</comment>
<reference evidence="2" key="1">
    <citation type="submission" date="2022-09" db="EMBL/GenBank/DDBJ databases">
        <title>Intensive care unit water sources are persistently colonized with multi-drug resistant bacteria and are the site of extensive horizontal gene transfer of antibiotic resistance genes.</title>
        <authorList>
            <person name="Diorio-Toth L."/>
        </authorList>
    </citation>
    <scope>NUCLEOTIDE SEQUENCE</scope>
    <source>
        <strain evidence="2">GD03659</strain>
    </source>
</reference>